<comment type="caution">
    <text evidence="7">The sequence shown here is derived from an EMBL/GenBank/DDBJ whole genome shotgun (WGS) entry which is preliminary data.</text>
</comment>
<keyword evidence="8" id="KW-1185">Reference proteome</keyword>
<dbReference type="PROSITE" id="PS51005">
    <property type="entry name" value="NAC"/>
    <property type="match status" value="1"/>
</dbReference>
<evidence type="ECO:0000256" key="2">
    <source>
        <dbReference type="ARBA" id="ARBA00023015"/>
    </source>
</evidence>
<proteinExistence type="predicted"/>
<dbReference type="InterPro" id="IPR003441">
    <property type="entry name" value="NAC-dom"/>
</dbReference>
<keyword evidence="4" id="KW-0804">Transcription</keyword>
<dbReference type="InterPro" id="IPR036093">
    <property type="entry name" value="NAC_dom_sf"/>
</dbReference>
<dbReference type="OrthoDB" id="774757at2759"/>
<dbReference type="EMBL" id="BDDD01001112">
    <property type="protein sequence ID" value="GAV73477.1"/>
    <property type="molecule type" value="Genomic_DNA"/>
</dbReference>
<sequence>RESMELSYPLGFTFHPSDEVLLFYLRMRVKGDRLSLPTGVFFDCDIYRDEPSKLFDKSTQQCFYVFTPLNKKNSGGSRICRVAGGGTWDCRSKKDPINGLGFKRYYVFKIKNHEPRNNDDGNWVMHEFLLADDDSHALCVIRYKGAIVKDPNPYPSMIAFHDALREESPSCPATSSVTQESHEEILEIQSMEYDQEPIPQLLGPDSSLDSVHGRDMVVISDTWQIHGHDDHAMHTDPGSGLMISEEDLLGYEFTLEDQEFLNSVFNEEQYSGAQSQHRYQDPIITNDVLLKKSDVVG</sequence>
<evidence type="ECO:0000256" key="4">
    <source>
        <dbReference type="ARBA" id="ARBA00023163"/>
    </source>
</evidence>
<evidence type="ECO:0000313" key="8">
    <source>
        <dbReference type="Proteomes" id="UP000187406"/>
    </source>
</evidence>
<evidence type="ECO:0000256" key="3">
    <source>
        <dbReference type="ARBA" id="ARBA00023125"/>
    </source>
</evidence>
<organism evidence="7 8">
    <name type="scientific">Cephalotus follicularis</name>
    <name type="common">Albany pitcher plant</name>
    <dbReference type="NCBI Taxonomy" id="3775"/>
    <lineage>
        <taxon>Eukaryota</taxon>
        <taxon>Viridiplantae</taxon>
        <taxon>Streptophyta</taxon>
        <taxon>Embryophyta</taxon>
        <taxon>Tracheophyta</taxon>
        <taxon>Spermatophyta</taxon>
        <taxon>Magnoliopsida</taxon>
        <taxon>eudicotyledons</taxon>
        <taxon>Gunneridae</taxon>
        <taxon>Pentapetalae</taxon>
        <taxon>rosids</taxon>
        <taxon>fabids</taxon>
        <taxon>Oxalidales</taxon>
        <taxon>Cephalotaceae</taxon>
        <taxon>Cephalotus</taxon>
    </lineage>
</organism>
<keyword evidence="2" id="KW-0805">Transcription regulation</keyword>
<keyword evidence="3" id="KW-0238">DNA-binding</keyword>
<protein>
    <submittedName>
        <fullName evidence="7">NAM domain-containing protein</fullName>
    </submittedName>
</protein>
<dbReference type="GO" id="GO:0006355">
    <property type="term" value="P:regulation of DNA-templated transcription"/>
    <property type="evidence" value="ECO:0007669"/>
    <property type="project" value="InterPro"/>
</dbReference>
<dbReference type="GO" id="GO:0005634">
    <property type="term" value="C:nucleus"/>
    <property type="evidence" value="ECO:0007669"/>
    <property type="project" value="UniProtKB-SubCell"/>
</dbReference>
<name>A0A1Q3BZT5_CEPFO</name>
<reference evidence="8" key="1">
    <citation type="submission" date="2016-04" db="EMBL/GenBank/DDBJ databases">
        <title>Cephalotus genome sequencing.</title>
        <authorList>
            <person name="Fukushima K."/>
            <person name="Hasebe M."/>
            <person name="Fang X."/>
        </authorList>
    </citation>
    <scope>NUCLEOTIDE SEQUENCE [LARGE SCALE GENOMIC DNA]</scope>
    <source>
        <strain evidence="8">cv. St1</strain>
    </source>
</reference>
<evidence type="ECO:0000256" key="1">
    <source>
        <dbReference type="ARBA" id="ARBA00004123"/>
    </source>
</evidence>
<dbReference type="SUPFAM" id="SSF101941">
    <property type="entry name" value="NAC domain"/>
    <property type="match status" value="1"/>
</dbReference>
<feature type="non-terminal residue" evidence="7">
    <location>
        <position position="1"/>
    </location>
</feature>
<dbReference type="Proteomes" id="UP000187406">
    <property type="component" value="Unassembled WGS sequence"/>
</dbReference>
<accession>A0A1Q3BZT5</accession>
<dbReference type="AlphaFoldDB" id="A0A1Q3BZT5"/>
<comment type="subcellular location">
    <subcellularLocation>
        <location evidence="1">Nucleus</location>
    </subcellularLocation>
</comment>
<keyword evidence="5" id="KW-0539">Nucleus</keyword>
<evidence type="ECO:0000313" key="7">
    <source>
        <dbReference type="EMBL" id="GAV73477.1"/>
    </source>
</evidence>
<feature type="domain" description="NAC" evidence="6">
    <location>
        <begin position="8"/>
        <end position="146"/>
    </location>
</feature>
<dbReference type="InParanoid" id="A0A1Q3BZT5"/>
<dbReference type="STRING" id="3775.A0A1Q3BZT5"/>
<dbReference type="Gene3D" id="2.170.150.80">
    <property type="entry name" value="NAC domain"/>
    <property type="match status" value="1"/>
</dbReference>
<dbReference type="GO" id="GO:0003677">
    <property type="term" value="F:DNA binding"/>
    <property type="evidence" value="ECO:0007669"/>
    <property type="project" value="UniProtKB-KW"/>
</dbReference>
<evidence type="ECO:0000256" key="5">
    <source>
        <dbReference type="ARBA" id="ARBA00023242"/>
    </source>
</evidence>
<gene>
    <name evidence="7" type="ORF">CFOL_v3_16962</name>
</gene>
<evidence type="ECO:0000259" key="6">
    <source>
        <dbReference type="PROSITE" id="PS51005"/>
    </source>
</evidence>
<dbReference type="Pfam" id="PF02365">
    <property type="entry name" value="NAM"/>
    <property type="match status" value="1"/>
</dbReference>
<dbReference type="PANTHER" id="PTHR31989">
    <property type="entry name" value="NAC DOMAIN-CONTAINING PROTEIN 82-RELATED"/>
    <property type="match status" value="1"/>
</dbReference>